<gene>
    <name evidence="2" type="ORF">AN477_15060</name>
</gene>
<keyword evidence="3" id="KW-1185">Reference proteome</keyword>
<organism evidence="2 3">
    <name type="scientific">Alicyclobacillus ferrooxydans</name>
    <dbReference type="NCBI Taxonomy" id="471514"/>
    <lineage>
        <taxon>Bacteria</taxon>
        <taxon>Bacillati</taxon>
        <taxon>Bacillota</taxon>
        <taxon>Bacilli</taxon>
        <taxon>Bacillales</taxon>
        <taxon>Alicyclobacillaceae</taxon>
        <taxon>Alicyclobacillus</taxon>
    </lineage>
</organism>
<dbReference type="STRING" id="471514.AN477_15060"/>
<accession>A0A0P9EJ37</accession>
<dbReference type="EMBL" id="LJCO01000065">
    <property type="protein sequence ID" value="KPV42921.1"/>
    <property type="molecule type" value="Genomic_DNA"/>
</dbReference>
<dbReference type="RefSeq" id="WP_054969994.1">
    <property type="nucleotide sequence ID" value="NZ_LJCO01000065.1"/>
</dbReference>
<sequence length="153" mass="17552">MTVVIVFAESVLVLLVNQEAYANLIDMTWFIVAPLPCLILGWIGMLKGRAKRVIWVNLTLLLVTPLMFFLALPHVTYQSGQELVSRHIGSQSVQFVAPPIRHVSVVYNGYAFLLHHEFYYYEVSLQDTRKHDYYIVNPMTGQVMQLKTGFYGQ</sequence>
<comment type="caution">
    <text evidence="2">The sequence shown here is derived from an EMBL/GenBank/DDBJ whole genome shotgun (WGS) entry which is preliminary data.</text>
</comment>
<reference evidence="2 3" key="1">
    <citation type="submission" date="2015-09" db="EMBL/GenBank/DDBJ databases">
        <title>Draft genome sequence of Alicyclobacillus ferrooxydans DSM 22381.</title>
        <authorList>
            <person name="Hemp J."/>
        </authorList>
    </citation>
    <scope>NUCLEOTIDE SEQUENCE [LARGE SCALE GENOMIC DNA]</scope>
    <source>
        <strain evidence="2 3">TC-34</strain>
    </source>
</reference>
<protein>
    <submittedName>
        <fullName evidence="2">Uncharacterized protein</fullName>
    </submittedName>
</protein>
<proteinExistence type="predicted"/>
<evidence type="ECO:0000313" key="3">
    <source>
        <dbReference type="Proteomes" id="UP000050482"/>
    </source>
</evidence>
<name>A0A0P9EJ37_9BACL</name>
<keyword evidence="1" id="KW-1133">Transmembrane helix</keyword>
<dbReference type="OrthoDB" id="1911377at2"/>
<feature type="transmembrane region" description="Helical" evidence="1">
    <location>
        <begin position="53"/>
        <end position="72"/>
    </location>
</feature>
<evidence type="ECO:0000313" key="2">
    <source>
        <dbReference type="EMBL" id="KPV42921.1"/>
    </source>
</evidence>
<dbReference type="AlphaFoldDB" id="A0A0P9EJ37"/>
<keyword evidence="1" id="KW-0812">Transmembrane</keyword>
<feature type="transmembrane region" description="Helical" evidence="1">
    <location>
        <begin position="28"/>
        <end position="46"/>
    </location>
</feature>
<evidence type="ECO:0000256" key="1">
    <source>
        <dbReference type="SAM" id="Phobius"/>
    </source>
</evidence>
<dbReference type="Proteomes" id="UP000050482">
    <property type="component" value="Unassembled WGS sequence"/>
</dbReference>
<dbReference type="PATRIC" id="fig|471514.4.peg.4696"/>
<keyword evidence="1" id="KW-0472">Membrane</keyword>